<proteinExistence type="predicted"/>
<feature type="compositionally biased region" description="Pro residues" evidence="1">
    <location>
        <begin position="22"/>
        <end position="58"/>
    </location>
</feature>
<keyword evidence="4" id="KW-1185">Reference proteome</keyword>
<evidence type="ECO:0000313" key="4">
    <source>
        <dbReference type="Proteomes" id="UP000649955"/>
    </source>
</evidence>
<feature type="region of interest" description="Disordered" evidence="1">
    <location>
        <begin position="1"/>
        <end position="66"/>
    </location>
</feature>
<accession>A0ABQ3KS61</accession>
<feature type="transmembrane region" description="Helical" evidence="2">
    <location>
        <begin position="76"/>
        <end position="98"/>
    </location>
</feature>
<feature type="compositionally biased region" description="Low complexity" evidence="1">
    <location>
        <begin position="1"/>
        <end position="21"/>
    </location>
</feature>
<keyword evidence="2" id="KW-1133">Transmembrane helix</keyword>
<reference evidence="4" key="1">
    <citation type="journal article" date="2019" name="Int. J. Syst. Evol. Microbiol.">
        <title>The Global Catalogue of Microorganisms (GCM) 10K type strain sequencing project: providing services to taxonomists for standard genome sequencing and annotation.</title>
        <authorList>
            <consortium name="The Broad Institute Genomics Platform"/>
            <consortium name="The Broad Institute Genome Sequencing Center for Infectious Disease"/>
            <person name="Wu L."/>
            <person name="Ma J."/>
        </authorList>
    </citation>
    <scope>NUCLEOTIDE SEQUENCE [LARGE SCALE GENOMIC DNA]</scope>
    <source>
        <strain evidence="4">CGMCC 4.7680</strain>
    </source>
</reference>
<gene>
    <name evidence="3" type="ORF">GCM10017567_85660</name>
</gene>
<dbReference type="EMBL" id="BNAW01000081">
    <property type="protein sequence ID" value="GHG49779.1"/>
    <property type="molecule type" value="Genomic_DNA"/>
</dbReference>
<evidence type="ECO:0008006" key="5">
    <source>
        <dbReference type="Google" id="ProtNLM"/>
    </source>
</evidence>
<name>A0ABQ3KS61_9PSEU</name>
<sequence>MQQPPYGQGQQGYPGYPQQQPGYPPQQGYPPQPGYPQQPGYPPPGYPQQPGYPPPGYPPAGYGAPVPPPKKKRTGLILGIVGAVVVLLGAGIPLGIFAGDYYASTGAAPSSSPVPAECQVPAPVLEKAGFPSFVLAGQGTEDLPGIKQQGCSWKPGPDENVRDATMHVRITRYSGASAREQANDLFTPKAPPIPPTEVRGIGDKAVLVRLATESAFSGSELHVLKGTTVVILEVSGWDKGFFSNSPMPQEETDAAVQEVGAEIVKKLAR</sequence>
<organism evidence="3 4">
    <name type="scientific">Amycolatopsis bullii</name>
    <dbReference type="NCBI Taxonomy" id="941987"/>
    <lineage>
        <taxon>Bacteria</taxon>
        <taxon>Bacillati</taxon>
        <taxon>Actinomycetota</taxon>
        <taxon>Actinomycetes</taxon>
        <taxon>Pseudonocardiales</taxon>
        <taxon>Pseudonocardiaceae</taxon>
        <taxon>Amycolatopsis</taxon>
    </lineage>
</organism>
<keyword evidence="2" id="KW-0472">Membrane</keyword>
<evidence type="ECO:0000256" key="2">
    <source>
        <dbReference type="SAM" id="Phobius"/>
    </source>
</evidence>
<dbReference type="Proteomes" id="UP000649955">
    <property type="component" value="Unassembled WGS sequence"/>
</dbReference>
<evidence type="ECO:0000313" key="3">
    <source>
        <dbReference type="EMBL" id="GHG49779.1"/>
    </source>
</evidence>
<comment type="caution">
    <text evidence="3">The sequence shown here is derived from an EMBL/GenBank/DDBJ whole genome shotgun (WGS) entry which is preliminary data.</text>
</comment>
<evidence type="ECO:0000256" key="1">
    <source>
        <dbReference type="SAM" id="MobiDB-lite"/>
    </source>
</evidence>
<keyword evidence="2" id="KW-0812">Transmembrane</keyword>
<protein>
    <recommendedName>
        <fullName evidence="5">DUF3558 domain-containing protein</fullName>
    </recommendedName>
</protein>
<dbReference type="RefSeq" id="WP_191317062.1">
    <property type="nucleotide sequence ID" value="NZ_BNAW01000081.1"/>
</dbReference>